<organism evidence="3 4">
    <name type="scientific">Paraburkholderia elongata</name>
    <dbReference type="NCBI Taxonomy" id="2675747"/>
    <lineage>
        <taxon>Bacteria</taxon>
        <taxon>Pseudomonadati</taxon>
        <taxon>Pseudomonadota</taxon>
        <taxon>Betaproteobacteria</taxon>
        <taxon>Burkholderiales</taxon>
        <taxon>Burkholderiaceae</taxon>
        <taxon>Paraburkholderia</taxon>
    </lineage>
</organism>
<dbReference type="FunFam" id="3.40.50.720:FF:000084">
    <property type="entry name" value="Short-chain dehydrogenase reductase"/>
    <property type="match status" value="1"/>
</dbReference>
<gene>
    <name evidence="3" type="ORF">GNZ13_10995</name>
</gene>
<dbReference type="Gene3D" id="3.40.50.720">
    <property type="entry name" value="NAD(P)-binding Rossmann-like Domain"/>
    <property type="match status" value="1"/>
</dbReference>
<dbReference type="EMBL" id="WOEZ01000050">
    <property type="protein sequence ID" value="NPT55109.1"/>
    <property type="molecule type" value="Genomic_DNA"/>
</dbReference>
<dbReference type="PANTHER" id="PTHR43639">
    <property type="entry name" value="OXIDOREDUCTASE, SHORT-CHAIN DEHYDROGENASE/REDUCTASE FAMILY (AFU_ORTHOLOGUE AFUA_5G02870)"/>
    <property type="match status" value="1"/>
</dbReference>
<keyword evidence="4" id="KW-1185">Reference proteome</keyword>
<name>A0A972SHK2_9BURK</name>
<dbReference type="Proteomes" id="UP000655523">
    <property type="component" value="Unassembled WGS sequence"/>
</dbReference>
<dbReference type="InterPro" id="IPR002347">
    <property type="entry name" value="SDR_fam"/>
</dbReference>
<dbReference type="Pfam" id="PF13561">
    <property type="entry name" value="adh_short_C2"/>
    <property type="match status" value="1"/>
</dbReference>
<dbReference type="GO" id="GO:0016491">
    <property type="term" value="F:oxidoreductase activity"/>
    <property type="evidence" value="ECO:0007669"/>
    <property type="project" value="UniProtKB-KW"/>
</dbReference>
<evidence type="ECO:0000256" key="1">
    <source>
        <dbReference type="ARBA" id="ARBA00006484"/>
    </source>
</evidence>
<evidence type="ECO:0000256" key="2">
    <source>
        <dbReference type="ARBA" id="ARBA00023002"/>
    </source>
</evidence>
<dbReference type="InterPro" id="IPR020904">
    <property type="entry name" value="Sc_DH/Rdtase_CS"/>
</dbReference>
<dbReference type="SUPFAM" id="SSF51735">
    <property type="entry name" value="NAD(P)-binding Rossmann-fold domains"/>
    <property type="match status" value="1"/>
</dbReference>
<comment type="caution">
    <text evidence="3">The sequence shown here is derived from an EMBL/GenBank/DDBJ whole genome shotgun (WGS) entry which is preliminary data.</text>
</comment>
<dbReference type="RefSeq" id="WP_172163471.1">
    <property type="nucleotide sequence ID" value="NZ_WOEZ01000050.1"/>
</dbReference>
<dbReference type="AlphaFoldDB" id="A0A972SHK2"/>
<dbReference type="CDD" id="cd05233">
    <property type="entry name" value="SDR_c"/>
    <property type="match status" value="1"/>
</dbReference>
<accession>A0A972SHK2</accession>
<sequence length="250" mass="25501">MNTPLLTGKVAAVTGAAGGLGSAICRALAAHGATVALGYHRSQDAAAALASELPGSGHFAVHLPVTDPAALKEAAGLIGARSGRVDILVNCAGTTQFVPHDDLDGLTDTLIDDILATNVRGPFAAIRAFRPWLAAHRDGLVVNISSIAAKTAMGSNVMYCASKAALDNLTASLARALGPDIRVLSVSPGLIDTEFVRSLDASWRDEQAAATVLGRLATPEEVAQAVIAAATLLRFTTGVALPVDGGRPLR</sequence>
<evidence type="ECO:0000313" key="3">
    <source>
        <dbReference type="EMBL" id="NPT55109.1"/>
    </source>
</evidence>
<keyword evidence="2" id="KW-0560">Oxidoreductase</keyword>
<comment type="similarity">
    <text evidence="1">Belongs to the short-chain dehydrogenases/reductases (SDR) family.</text>
</comment>
<dbReference type="InterPro" id="IPR036291">
    <property type="entry name" value="NAD(P)-bd_dom_sf"/>
</dbReference>
<dbReference type="PRINTS" id="PR00080">
    <property type="entry name" value="SDRFAMILY"/>
</dbReference>
<reference evidence="3 4" key="1">
    <citation type="submission" date="2019-11" db="EMBL/GenBank/DDBJ databases">
        <title>Metabolism of dissolved organic matter in forest soils.</title>
        <authorList>
            <person name="Cyle K.T."/>
            <person name="Wilhelm R.C."/>
            <person name="Martinez C.E."/>
        </authorList>
    </citation>
    <scope>NUCLEOTIDE SEQUENCE [LARGE SCALE GENOMIC DNA]</scope>
    <source>
        <strain evidence="3 4">5N</strain>
    </source>
</reference>
<evidence type="ECO:0000313" key="4">
    <source>
        <dbReference type="Proteomes" id="UP000655523"/>
    </source>
</evidence>
<dbReference type="PRINTS" id="PR00081">
    <property type="entry name" value="GDHRDH"/>
</dbReference>
<dbReference type="PROSITE" id="PS00061">
    <property type="entry name" value="ADH_SHORT"/>
    <property type="match status" value="1"/>
</dbReference>
<protein>
    <submittedName>
        <fullName evidence="3">SDR family oxidoreductase</fullName>
    </submittedName>
</protein>
<dbReference type="PANTHER" id="PTHR43639:SF1">
    <property type="entry name" value="SHORT-CHAIN DEHYDROGENASE_REDUCTASE FAMILY PROTEIN"/>
    <property type="match status" value="1"/>
</dbReference>
<proteinExistence type="inferred from homology"/>